<dbReference type="Proteomes" id="UP000799441">
    <property type="component" value="Unassembled WGS sequence"/>
</dbReference>
<dbReference type="AlphaFoldDB" id="A0A9P4PY50"/>
<comment type="caution">
    <text evidence="4">The sequence shown here is derived from an EMBL/GenBank/DDBJ whole genome shotgun (WGS) entry which is preliminary data.</text>
</comment>
<proteinExistence type="predicted"/>
<evidence type="ECO:0000256" key="2">
    <source>
        <dbReference type="SAM" id="SignalP"/>
    </source>
</evidence>
<dbReference type="PANTHER" id="PTHR37049:SF4">
    <property type="entry name" value="RHODANESE DOMAIN-CONTAINING PROTEIN"/>
    <property type="match status" value="1"/>
</dbReference>
<keyword evidence="2" id="KW-0732">Signal</keyword>
<dbReference type="GO" id="GO:0006508">
    <property type="term" value="P:proteolysis"/>
    <property type="evidence" value="ECO:0007669"/>
    <property type="project" value="InterPro"/>
</dbReference>
<protein>
    <recommendedName>
        <fullName evidence="3">CPAF-like PDZ domain-containing protein</fullName>
    </recommendedName>
</protein>
<gene>
    <name evidence="4" type="ORF">K431DRAFT_236437</name>
</gene>
<evidence type="ECO:0000256" key="1">
    <source>
        <dbReference type="SAM" id="MobiDB-lite"/>
    </source>
</evidence>
<name>A0A9P4PY50_9PEZI</name>
<dbReference type="InterPro" id="IPR056186">
    <property type="entry name" value="PDZ_CPAF-rel"/>
</dbReference>
<dbReference type="SUPFAM" id="SSF52096">
    <property type="entry name" value="ClpP/crotonase"/>
    <property type="match status" value="1"/>
</dbReference>
<evidence type="ECO:0000313" key="4">
    <source>
        <dbReference type="EMBL" id="KAF2715970.1"/>
    </source>
</evidence>
<evidence type="ECO:0000313" key="5">
    <source>
        <dbReference type="Proteomes" id="UP000799441"/>
    </source>
</evidence>
<keyword evidence="5" id="KW-1185">Reference proteome</keyword>
<dbReference type="EMBL" id="MU003912">
    <property type="protein sequence ID" value="KAF2715970.1"/>
    <property type="molecule type" value="Genomic_DNA"/>
</dbReference>
<dbReference type="InterPro" id="IPR029045">
    <property type="entry name" value="ClpP/crotonase-like_dom_sf"/>
</dbReference>
<dbReference type="Gene3D" id="3.90.226.10">
    <property type="entry name" value="2-enoyl-CoA Hydratase, Chain A, domain 1"/>
    <property type="match status" value="1"/>
</dbReference>
<dbReference type="GO" id="GO:0008236">
    <property type="term" value="F:serine-type peptidase activity"/>
    <property type="evidence" value="ECO:0007669"/>
    <property type="project" value="InterPro"/>
</dbReference>
<feature type="region of interest" description="Disordered" evidence="1">
    <location>
        <begin position="715"/>
        <end position="738"/>
    </location>
</feature>
<accession>A0A9P4PY50</accession>
<organism evidence="4 5">
    <name type="scientific">Polychaeton citri CBS 116435</name>
    <dbReference type="NCBI Taxonomy" id="1314669"/>
    <lineage>
        <taxon>Eukaryota</taxon>
        <taxon>Fungi</taxon>
        <taxon>Dikarya</taxon>
        <taxon>Ascomycota</taxon>
        <taxon>Pezizomycotina</taxon>
        <taxon>Dothideomycetes</taxon>
        <taxon>Dothideomycetidae</taxon>
        <taxon>Capnodiales</taxon>
        <taxon>Capnodiaceae</taxon>
        <taxon>Polychaeton</taxon>
    </lineage>
</organism>
<evidence type="ECO:0000259" key="3">
    <source>
        <dbReference type="Pfam" id="PF23658"/>
    </source>
</evidence>
<dbReference type="Pfam" id="PF23658">
    <property type="entry name" value="PDZ_CPAF_rel"/>
    <property type="match status" value="1"/>
</dbReference>
<dbReference type="PANTHER" id="PTHR37049">
    <property type="entry name" value="PEPTIDASE S41 FAMILY PROTEIN"/>
    <property type="match status" value="1"/>
</dbReference>
<sequence length="755" mass="82407">MRLHLAGRTAIIASFAGFHALAEDCNWSDVAHKAITSITSTLPAACATVSSSWAAQIANTPRPTVDAKFAYECINSVPLNKASALKFVDELKPYLEWQSNLAFLKDPPADYPFPAHDIFAALERVRIGLESDKYRNEYSWQQDLFIKVFAPAHDGHLYLNVDILTQVMDWARPLTLVSISDDGTSAPVIKVYDDVVSSPDTASTITHINGLDAATYIEDQVFEFTGSRDLDPGYNAMFYAKAVASFGGAGHFKEGGRTRLIYPGETTSFTFANGTHVKLPNVARLFGDWEGVVDGSTLFSKFAPGASIDDDPSLTASGISGRTGSSATHIVAPTADPTAVNGYPTPILISNDSKVSGYFINDPGFDDVAVLALRSFGPKKPAEFQAVVQDFFDTAVRAGKTKLVVDLQANGGGYVLQGYDTFRQIFPDVVQESSGRWRYSPGLAAISQIFSVSCRNYNPENASHALIQQCESVYNWRYGLDKHSTAFGSYRAKFPPTLLNGDKYSELVQRNFENPLETNNKTYGLGYDMTGYGSRKNFTRPFGGPENIVLLYDGACASTCALFSQSMKWDAGVQSIAMGGRPAVKGQIPGVGGVRGAQQYSLKSVFEYTQLAKQRSNDRSLITQLDRFTPYVLSRAPATGLNVKDQILRQNWQDGIPAQFVREHSECRLYWQADMVHDITNVWKAAATAAFKGGKCAFGSIDHTVAALSKPWAENRSLSRSPPSPASQPSHDVVDVETDGGPWAIEANQWMATEI</sequence>
<feature type="chain" id="PRO_5040155458" description="CPAF-like PDZ domain-containing protein" evidence="2">
    <location>
        <begin position="23"/>
        <end position="755"/>
    </location>
</feature>
<feature type="domain" description="CPAF-like PDZ" evidence="3">
    <location>
        <begin position="170"/>
        <end position="288"/>
    </location>
</feature>
<reference evidence="4" key="1">
    <citation type="journal article" date="2020" name="Stud. Mycol.">
        <title>101 Dothideomycetes genomes: a test case for predicting lifestyles and emergence of pathogens.</title>
        <authorList>
            <person name="Haridas S."/>
            <person name="Albert R."/>
            <person name="Binder M."/>
            <person name="Bloem J."/>
            <person name="Labutti K."/>
            <person name="Salamov A."/>
            <person name="Andreopoulos B."/>
            <person name="Baker S."/>
            <person name="Barry K."/>
            <person name="Bills G."/>
            <person name="Bluhm B."/>
            <person name="Cannon C."/>
            <person name="Castanera R."/>
            <person name="Culley D."/>
            <person name="Daum C."/>
            <person name="Ezra D."/>
            <person name="Gonzalez J."/>
            <person name="Henrissat B."/>
            <person name="Kuo A."/>
            <person name="Liang C."/>
            <person name="Lipzen A."/>
            <person name="Lutzoni F."/>
            <person name="Magnuson J."/>
            <person name="Mondo S."/>
            <person name="Nolan M."/>
            <person name="Ohm R."/>
            <person name="Pangilinan J."/>
            <person name="Park H.-J."/>
            <person name="Ramirez L."/>
            <person name="Alfaro M."/>
            <person name="Sun H."/>
            <person name="Tritt A."/>
            <person name="Yoshinaga Y."/>
            <person name="Zwiers L.-H."/>
            <person name="Turgeon B."/>
            <person name="Goodwin S."/>
            <person name="Spatafora J."/>
            <person name="Crous P."/>
            <person name="Grigoriev I."/>
        </authorList>
    </citation>
    <scope>NUCLEOTIDE SEQUENCE</scope>
    <source>
        <strain evidence="4">CBS 116435</strain>
    </source>
</reference>
<dbReference type="InterPro" id="IPR052766">
    <property type="entry name" value="S41A_metabolite_peptidase"/>
</dbReference>
<dbReference type="OrthoDB" id="27214at2759"/>
<feature type="signal peptide" evidence="2">
    <location>
        <begin position="1"/>
        <end position="22"/>
    </location>
</feature>